<keyword evidence="4 7" id="KW-1133">Transmembrane helix</keyword>
<accession>A0A087AZR6</accession>
<dbReference type="GO" id="GO:0005886">
    <property type="term" value="C:plasma membrane"/>
    <property type="evidence" value="ECO:0007669"/>
    <property type="project" value="UniProtKB-SubCell"/>
</dbReference>
<keyword evidence="2" id="KW-1003">Cell membrane</keyword>
<evidence type="ECO:0000313" key="11">
    <source>
        <dbReference type="EMBL" id="KFI64266.1"/>
    </source>
</evidence>
<evidence type="ECO:0000256" key="1">
    <source>
        <dbReference type="ARBA" id="ARBA00004651"/>
    </source>
</evidence>
<keyword evidence="5 7" id="KW-0472">Membrane</keyword>
<organism evidence="11 12">
    <name type="scientific">Bifidobacterium cuniculi</name>
    <dbReference type="NCBI Taxonomy" id="1688"/>
    <lineage>
        <taxon>Bacteria</taxon>
        <taxon>Bacillati</taxon>
        <taxon>Actinomycetota</taxon>
        <taxon>Actinomycetes</taxon>
        <taxon>Bifidobacteriales</taxon>
        <taxon>Bifidobacteriaceae</taxon>
        <taxon>Bifidobacterium</taxon>
    </lineage>
</organism>
<evidence type="ECO:0000256" key="2">
    <source>
        <dbReference type="ARBA" id="ARBA00022475"/>
    </source>
</evidence>
<keyword evidence="3 7" id="KW-0812">Transmembrane</keyword>
<feature type="chain" id="PRO_5038616977" evidence="8">
    <location>
        <begin position="17"/>
        <end position="421"/>
    </location>
</feature>
<dbReference type="EMBL" id="JGYV01000005">
    <property type="protein sequence ID" value="KFI64266.1"/>
    <property type="molecule type" value="Genomic_DNA"/>
</dbReference>
<evidence type="ECO:0000256" key="8">
    <source>
        <dbReference type="SAM" id="SignalP"/>
    </source>
</evidence>
<evidence type="ECO:0000256" key="5">
    <source>
        <dbReference type="ARBA" id="ARBA00023136"/>
    </source>
</evidence>
<evidence type="ECO:0000256" key="7">
    <source>
        <dbReference type="SAM" id="Phobius"/>
    </source>
</evidence>
<dbReference type="GO" id="GO:0022857">
    <property type="term" value="F:transmembrane transporter activity"/>
    <property type="evidence" value="ECO:0007669"/>
    <property type="project" value="TreeGrafter"/>
</dbReference>
<evidence type="ECO:0000256" key="3">
    <source>
        <dbReference type="ARBA" id="ARBA00022692"/>
    </source>
</evidence>
<reference evidence="11 12" key="1">
    <citation type="submission" date="2014-03" db="EMBL/GenBank/DDBJ databases">
        <title>Genomics of Bifidobacteria.</title>
        <authorList>
            <person name="Ventura M."/>
            <person name="Milani C."/>
            <person name="Lugli G.A."/>
        </authorList>
    </citation>
    <scope>NUCLEOTIDE SEQUENCE [LARGE SCALE GENOMIC DNA]</scope>
    <source>
        <strain evidence="11 12">LMG 10738</strain>
    </source>
</reference>
<feature type="transmembrane region" description="Helical" evidence="7">
    <location>
        <begin position="385"/>
        <end position="405"/>
    </location>
</feature>
<dbReference type="Pfam" id="PF02687">
    <property type="entry name" value="FtsX"/>
    <property type="match status" value="1"/>
</dbReference>
<comment type="caution">
    <text evidence="11">The sequence shown here is derived from an EMBL/GenBank/DDBJ whole genome shotgun (WGS) entry which is preliminary data.</text>
</comment>
<dbReference type="STRING" id="1688.BCUN_2131"/>
<dbReference type="InterPro" id="IPR003838">
    <property type="entry name" value="ABC3_permease_C"/>
</dbReference>
<keyword evidence="12" id="KW-1185">Reference proteome</keyword>
<protein>
    <submittedName>
        <fullName evidence="11">ABC transporter permease</fullName>
    </submittedName>
</protein>
<dbReference type="InterPro" id="IPR025857">
    <property type="entry name" value="MacB_PCD"/>
</dbReference>
<comment type="similarity">
    <text evidence="6">Belongs to the ABC-4 integral membrane protein family.</text>
</comment>
<comment type="subcellular location">
    <subcellularLocation>
        <location evidence="1">Cell membrane</location>
        <topology evidence="1">Multi-pass membrane protein</topology>
    </subcellularLocation>
</comment>
<dbReference type="AlphaFoldDB" id="A0A087AZR6"/>
<dbReference type="InterPro" id="IPR050250">
    <property type="entry name" value="Macrolide_Exporter_MacB"/>
</dbReference>
<feature type="domain" description="ABC3 transporter permease C-terminal" evidence="9">
    <location>
        <begin position="293"/>
        <end position="403"/>
    </location>
</feature>
<proteinExistence type="inferred from homology"/>
<evidence type="ECO:0000256" key="6">
    <source>
        <dbReference type="ARBA" id="ARBA00038076"/>
    </source>
</evidence>
<evidence type="ECO:0000259" key="10">
    <source>
        <dbReference type="Pfam" id="PF12704"/>
    </source>
</evidence>
<feature type="signal peptide" evidence="8">
    <location>
        <begin position="1"/>
        <end position="16"/>
    </location>
</feature>
<dbReference type="Proteomes" id="UP000029067">
    <property type="component" value="Unassembled WGS sequence"/>
</dbReference>
<feature type="transmembrane region" description="Helical" evidence="7">
    <location>
        <begin position="293"/>
        <end position="315"/>
    </location>
</feature>
<feature type="transmembrane region" description="Helical" evidence="7">
    <location>
        <begin position="343"/>
        <end position="365"/>
    </location>
</feature>
<dbReference type="Pfam" id="PF12704">
    <property type="entry name" value="MacB_PCD"/>
    <property type="match status" value="1"/>
</dbReference>
<evidence type="ECO:0000313" key="12">
    <source>
        <dbReference type="Proteomes" id="UP000029067"/>
    </source>
</evidence>
<dbReference type="PANTHER" id="PTHR30572">
    <property type="entry name" value="MEMBRANE COMPONENT OF TRANSPORTER-RELATED"/>
    <property type="match status" value="1"/>
</dbReference>
<dbReference type="PANTHER" id="PTHR30572:SF9">
    <property type="entry name" value="ABC TRANSPORTER PERMEASE PROTEIN"/>
    <property type="match status" value="1"/>
</dbReference>
<sequence>MLVGLLLAAWSVFGTAVLNTCRTALGADYDSIAPQVTIRPSAETLKERAGDDADWTKHYVSWETYNEIGLAAQQANVQFQYSVTTSVPVREDSSFKAITDDHTSDASQDKTGGDFTLVGVFNDVAAQANEMGTWKIVEGENLSYDDVSEPTAIISKQLADANGTKVGDKITVAKPTVAKATCTFKVTGIYEYVTNPNDAPGTDAEFAKDDRDNALYTTYYDFAGYGLDSTDAKGWAIPDVNVIFTLNSPADFEKFKAAIKDVLPEGDTVTSPNLDAYLKSLVPLERLAELTRIILICAWAIGGAILLALTLWQVLPRSSEIGYDLAIGVTRPRVARQFSLESLFLTVPALAIGLLIGAFATNPLVGMLGAGHDIAMDAGVVWKVAWIGLLCCLALAIVAIVRVACYRTAHMLRSHYLNNAD</sequence>
<evidence type="ECO:0000256" key="4">
    <source>
        <dbReference type="ARBA" id="ARBA00022989"/>
    </source>
</evidence>
<feature type="domain" description="MacB-like periplasmic core" evidence="10">
    <location>
        <begin position="83"/>
        <end position="261"/>
    </location>
</feature>
<gene>
    <name evidence="11" type="ORF">BCUN_2131</name>
</gene>
<keyword evidence="8" id="KW-0732">Signal</keyword>
<name>A0A087AZR6_9BIFI</name>
<dbReference type="eggNOG" id="COG0577">
    <property type="taxonomic scope" value="Bacteria"/>
</dbReference>
<evidence type="ECO:0000259" key="9">
    <source>
        <dbReference type="Pfam" id="PF02687"/>
    </source>
</evidence>